<sequence length="148" mass="17000">MSAFDRPGESWFPWLYKLPTLGLFAFKPSLITNSEGPSDVRRERLRDRKLDIWRISDESRNDSVNITREMIDKDIIIFRAPGVKEAEDTVNIEHPLSDQLEPTSAPAPQQYDNTFPFVLGKDSGKRYKKATVRVPPTIQRVLRPAPCM</sequence>
<gene>
    <name evidence="1" type="ORF">LTS18_013495</name>
</gene>
<feature type="non-terminal residue" evidence="1">
    <location>
        <position position="148"/>
    </location>
</feature>
<evidence type="ECO:0000313" key="2">
    <source>
        <dbReference type="Proteomes" id="UP001186974"/>
    </source>
</evidence>
<organism evidence="1 2">
    <name type="scientific">Coniosporium uncinatum</name>
    <dbReference type="NCBI Taxonomy" id="93489"/>
    <lineage>
        <taxon>Eukaryota</taxon>
        <taxon>Fungi</taxon>
        <taxon>Dikarya</taxon>
        <taxon>Ascomycota</taxon>
        <taxon>Pezizomycotina</taxon>
        <taxon>Dothideomycetes</taxon>
        <taxon>Dothideomycetes incertae sedis</taxon>
        <taxon>Coniosporium</taxon>
    </lineage>
</organism>
<accession>A0ACC3CWQ9</accession>
<dbReference type="EMBL" id="JAWDJW010010511">
    <property type="protein sequence ID" value="KAK3046004.1"/>
    <property type="molecule type" value="Genomic_DNA"/>
</dbReference>
<dbReference type="Proteomes" id="UP001186974">
    <property type="component" value="Unassembled WGS sequence"/>
</dbReference>
<proteinExistence type="predicted"/>
<evidence type="ECO:0000313" key="1">
    <source>
        <dbReference type="EMBL" id="KAK3046004.1"/>
    </source>
</evidence>
<reference evidence="1" key="1">
    <citation type="submission" date="2024-09" db="EMBL/GenBank/DDBJ databases">
        <title>Black Yeasts Isolated from many extreme environments.</title>
        <authorList>
            <person name="Coleine C."/>
            <person name="Stajich J.E."/>
            <person name="Selbmann L."/>
        </authorList>
    </citation>
    <scope>NUCLEOTIDE SEQUENCE</scope>
    <source>
        <strain evidence="1">CCFEE 5737</strain>
    </source>
</reference>
<protein>
    <submittedName>
        <fullName evidence="1">Uncharacterized protein</fullName>
    </submittedName>
</protein>
<comment type="caution">
    <text evidence="1">The sequence shown here is derived from an EMBL/GenBank/DDBJ whole genome shotgun (WGS) entry which is preliminary data.</text>
</comment>
<name>A0ACC3CWQ9_9PEZI</name>
<keyword evidence="2" id="KW-1185">Reference proteome</keyword>